<dbReference type="PANTHER" id="PTHR11455:SF9">
    <property type="entry name" value="CRYPTOCHROME CIRCADIAN CLOCK 5 ISOFORM X1"/>
    <property type="match status" value="1"/>
</dbReference>
<reference evidence="6 7" key="1">
    <citation type="submission" date="2019-02" db="EMBL/GenBank/DDBJ databases">
        <title>Genomic data mining of an Antarctic deep-sea actinobacterium, Janibacterlimosus P3-3-X1.</title>
        <authorList>
            <person name="Liao L."/>
            <person name="Chen B."/>
        </authorList>
    </citation>
    <scope>NUCLEOTIDE SEQUENCE [LARGE SCALE GENOMIC DNA]</scope>
    <source>
        <strain evidence="6 7">P3-3-X1</strain>
    </source>
</reference>
<dbReference type="InterPro" id="IPR036155">
    <property type="entry name" value="Crypto/Photolyase_N_sf"/>
</dbReference>
<feature type="binding site" evidence="3">
    <location>
        <begin position="362"/>
        <end position="364"/>
    </location>
    <ligand>
        <name>FAD</name>
        <dbReference type="ChEBI" id="CHEBI:57692"/>
    </ligand>
</feature>
<feature type="binding site" evidence="3">
    <location>
        <begin position="262"/>
        <end position="269"/>
    </location>
    <ligand>
        <name>FAD</name>
        <dbReference type="ChEBI" id="CHEBI:57692"/>
    </ligand>
</feature>
<sequence>MWFRRDLRLSDHPALLAAADEGEVLPFVVVEPRLLTDRRPPAVRMLRSIVALHEATGGALVVRCGDPVDLVPQAAAAVGAERVHVTRDTTPAGRERDEDVAGRLREQGAELVTTGSPYAVGPGLVLTGEGTPYKVFTPFARAWRDHGWPAPADRVGDDVWLTDGADLLAEVGEDALERVLAAADEDAVDGPAGEEAALERWRSFVQDDLDGYDADRDRPDLDVTSRMSIHLTHGEIHPRTMLADIAAHPQADGDAAHRYVTELAWREFYADVLWHRPDSAWADLREALAALPYDEGPETDRLVEAWRQGRTGYPFVDAGMRQLLAEGFMHNRVRMVVASFLTKDLHVWWPVGARHFLDHLLDGDLASNSHGWQWVAGTGTDASPYFRVFNPITQGERFDPDGAYVRRWVPELAHLPGKAAHTPWTHPDGAAHGYPERVLDHAEERREALDRYEMARAQT</sequence>
<keyword evidence="1 3" id="KW-0285">Flavoprotein</keyword>
<dbReference type="Proteomes" id="UP000290408">
    <property type="component" value="Chromosome"/>
</dbReference>
<feature type="domain" description="Photolyase/cryptochrome alpha/beta" evidence="5">
    <location>
        <begin position="1"/>
        <end position="119"/>
    </location>
</feature>
<gene>
    <name evidence="6" type="ORF">EXU32_08470</name>
</gene>
<dbReference type="InterPro" id="IPR036134">
    <property type="entry name" value="Crypto/Photolyase_FAD-like_sf"/>
</dbReference>
<comment type="cofactor">
    <cofactor evidence="3">
        <name>FAD</name>
        <dbReference type="ChEBI" id="CHEBI:57692"/>
    </cofactor>
    <text evidence="3">Binds 1 FAD per subunit.</text>
</comment>
<dbReference type="Pfam" id="PF00875">
    <property type="entry name" value="DNA_photolyase"/>
    <property type="match status" value="1"/>
</dbReference>
<name>A0A4V0ZBG8_9MICO</name>
<evidence type="ECO:0000256" key="2">
    <source>
        <dbReference type="ARBA" id="ARBA00022827"/>
    </source>
</evidence>
<dbReference type="Pfam" id="PF03441">
    <property type="entry name" value="FAD_binding_7"/>
    <property type="match status" value="1"/>
</dbReference>
<evidence type="ECO:0000313" key="7">
    <source>
        <dbReference type="Proteomes" id="UP000290408"/>
    </source>
</evidence>
<feature type="binding site" evidence="3">
    <location>
        <position position="212"/>
    </location>
    <ligand>
        <name>FAD</name>
        <dbReference type="ChEBI" id="CHEBI:57692"/>
    </ligand>
</feature>
<dbReference type="GO" id="GO:0003904">
    <property type="term" value="F:deoxyribodipyrimidine photo-lyase activity"/>
    <property type="evidence" value="ECO:0007669"/>
    <property type="project" value="TreeGrafter"/>
</dbReference>
<keyword evidence="2 3" id="KW-0274">FAD</keyword>
<feature type="binding site" evidence="3">
    <location>
        <position position="259"/>
    </location>
    <ligand>
        <name>FAD</name>
        <dbReference type="ChEBI" id="CHEBI:57692"/>
    </ligand>
</feature>
<dbReference type="KEGG" id="jli:EXU32_08470"/>
<comment type="similarity">
    <text evidence="4">Belongs to the DNA photolyase family.</text>
</comment>
<dbReference type="STRING" id="1216970.GCA_001570985_00807"/>
<organism evidence="6 7">
    <name type="scientific">Janibacter limosus</name>
    <dbReference type="NCBI Taxonomy" id="53458"/>
    <lineage>
        <taxon>Bacteria</taxon>
        <taxon>Bacillati</taxon>
        <taxon>Actinomycetota</taxon>
        <taxon>Actinomycetes</taxon>
        <taxon>Micrococcales</taxon>
        <taxon>Intrasporangiaceae</taxon>
        <taxon>Janibacter</taxon>
    </lineage>
</organism>
<dbReference type="Gene3D" id="1.10.579.10">
    <property type="entry name" value="DNA Cyclobutane Dipyrimidine Photolyase, subunit A, domain 3"/>
    <property type="match status" value="1"/>
</dbReference>
<dbReference type="InterPro" id="IPR006050">
    <property type="entry name" value="DNA_photolyase_N"/>
</dbReference>
<dbReference type="GO" id="GO:0009416">
    <property type="term" value="P:response to light stimulus"/>
    <property type="evidence" value="ECO:0007669"/>
    <property type="project" value="TreeGrafter"/>
</dbReference>
<evidence type="ECO:0000256" key="1">
    <source>
        <dbReference type="ARBA" id="ARBA00022630"/>
    </source>
</evidence>
<dbReference type="PANTHER" id="PTHR11455">
    <property type="entry name" value="CRYPTOCHROME"/>
    <property type="match status" value="1"/>
</dbReference>
<dbReference type="SUPFAM" id="SSF48173">
    <property type="entry name" value="Cryptochrome/photolyase FAD-binding domain"/>
    <property type="match status" value="1"/>
</dbReference>
<proteinExistence type="inferred from homology"/>
<dbReference type="InterPro" id="IPR005101">
    <property type="entry name" value="Cryptochr/Photolyase_FAD-bd"/>
</dbReference>
<dbReference type="GO" id="GO:0003677">
    <property type="term" value="F:DNA binding"/>
    <property type="evidence" value="ECO:0007669"/>
    <property type="project" value="TreeGrafter"/>
</dbReference>
<accession>A0A4V0ZBG8</accession>
<evidence type="ECO:0000313" key="6">
    <source>
        <dbReference type="EMBL" id="QBF47948.1"/>
    </source>
</evidence>
<dbReference type="AlphaFoldDB" id="A0A4V0ZBG8"/>
<dbReference type="OrthoDB" id="9772484at2"/>
<keyword evidence="4" id="KW-0157">Chromophore</keyword>
<dbReference type="PROSITE" id="PS51645">
    <property type="entry name" value="PHR_CRY_ALPHA_BETA"/>
    <property type="match status" value="1"/>
</dbReference>
<dbReference type="PRINTS" id="PR00147">
    <property type="entry name" value="DNAPHOTLYASE"/>
</dbReference>
<evidence type="ECO:0000256" key="4">
    <source>
        <dbReference type="RuleBase" id="RU004182"/>
    </source>
</evidence>
<dbReference type="Gene3D" id="3.40.50.620">
    <property type="entry name" value="HUPs"/>
    <property type="match status" value="1"/>
</dbReference>
<keyword evidence="6" id="KW-0456">Lyase</keyword>
<dbReference type="GO" id="GO:0071949">
    <property type="term" value="F:FAD binding"/>
    <property type="evidence" value="ECO:0007669"/>
    <property type="project" value="TreeGrafter"/>
</dbReference>
<protein>
    <submittedName>
        <fullName evidence="6">Deoxyribodipyrimidine photo-lyase</fullName>
    </submittedName>
</protein>
<evidence type="ECO:0000256" key="3">
    <source>
        <dbReference type="PIRSR" id="PIRSR602081-1"/>
    </source>
</evidence>
<dbReference type="EMBL" id="CP036164">
    <property type="protein sequence ID" value="QBF47948.1"/>
    <property type="molecule type" value="Genomic_DNA"/>
</dbReference>
<evidence type="ECO:0000259" key="5">
    <source>
        <dbReference type="PROSITE" id="PS51645"/>
    </source>
</evidence>
<dbReference type="Gene3D" id="1.25.40.80">
    <property type="match status" value="1"/>
</dbReference>
<dbReference type="InterPro" id="IPR014729">
    <property type="entry name" value="Rossmann-like_a/b/a_fold"/>
</dbReference>
<keyword evidence="7" id="KW-1185">Reference proteome</keyword>
<dbReference type="InterPro" id="IPR002081">
    <property type="entry name" value="Cryptochrome/DNA_photolyase_1"/>
</dbReference>
<dbReference type="SUPFAM" id="SSF52425">
    <property type="entry name" value="Cryptochrome/photolyase, N-terminal domain"/>
    <property type="match status" value="1"/>
</dbReference>
<feature type="binding site" evidence="3">
    <location>
        <begin position="224"/>
        <end position="228"/>
    </location>
    <ligand>
        <name>FAD</name>
        <dbReference type="ChEBI" id="CHEBI:57692"/>
    </ligand>
</feature>